<organism evidence="1 2">
    <name type="scientific">Saccharopolyspora elongata</name>
    <dbReference type="NCBI Taxonomy" id="2530387"/>
    <lineage>
        <taxon>Bacteria</taxon>
        <taxon>Bacillati</taxon>
        <taxon>Actinomycetota</taxon>
        <taxon>Actinomycetes</taxon>
        <taxon>Pseudonocardiales</taxon>
        <taxon>Pseudonocardiaceae</taxon>
        <taxon>Saccharopolyspora</taxon>
    </lineage>
</organism>
<proteinExistence type="predicted"/>
<dbReference type="Proteomes" id="UP000294947">
    <property type="component" value="Unassembled WGS sequence"/>
</dbReference>
<evidence type="ECO:0000313" key="1">
    <source>
        <dbReference type="EMBL" id="TDD37037.1"/>
    </source>
</evidence>
<keyword evidence="2" id="KW-1185">Reference proteome</keyword>
<accession>A0A4V2YJ10</accession>
<name>A0A4V2YJ10_9PSEU</name>
<sequence>MIVGHGVLLVGLGVVVACVADVRSVVNTARRCAAAWENFAERLEKRQESMRMSSSSEGA</sequence>
<comment type="caution">
    <text evidence="1">The sequence shown here is derived from an EMBL/GenBank/DDBJ whole genome shotgun (WGS) entry which is preliminary data.</text>
</comment>
<gene>
    <name evidence="1" type="ORF">E1288_41005</name>
</gene>
<reference evidence="1 2" key="1">
    <citation type="submission" date="2019-03" db="EMBL/GenBank/DDBJ databases">
        <title>Draft genome sequences of novel Actinobacteria.</title>
        <authorList>
            <person name="Sahin N."/>
            <person name="Ay H."/>
            <person name="Saygin H."/>
        </authorList>
    </citation>
    <scope>NUCLEOTIDE SEQUENCE [LARGE SCALE GENOMIC DNA]</scope>
    <source>
        <strain evidence="1 2">7K502</strain>
    </source>
</reference>
<evidence type="ECO:0000313" key="2">
    <source>
        <dbReference type="Proteomes" id="UP000294947"/>
    </source>
</evidence>
<dbReference type="RefSeq" id="WP_132494067.1">
    <property type="nucleotide sequence ID" value="NZ_SMKW01000101.1"/>
</dbReference>
<protein>
    <submittedName>
        <fullName evidence="1">Uncharacterized protein</fullName>
    </submittedName>
</protein>
<dbReference type="AlphaFoldDB" id="A0A4V2YJ10"/>
<dbReference type="EMBL" id="SMKW01000101">
    <property type="protein sequence ID" value="TDD37037.1"/>
    <property type="molecule type" value="Genomic_DNA"/>
</dbReference>